<gene>
    <name evidence="2" type="ORF">P0Y56_07105</name>
</gene>
<dbReference type="Proteomes" id="UP001218362">
    <property type="component" value="Chromosome"/>
</dbReference>
<name>A0AAJ6BQA8_9SPHN</name>
<feature type="region of interest" description="Disordered" evidence="1">
    <location>
        <begin position="1"/>
        <end position="26"/>
    </location>
</feature>
<dbReference type="EMBL" id="CP119316">
    <property type="protein sequence ID" value="WEK48056.1"/>
    <property type="molecule type" value="Genomic_DNA"/>
</dbReference>
<dbReference type="KEGG" id="acob:P0Y56_07105"/>
<protein>
    <recommendedName>
        <fullName evidence="4">Bacterial dipeptidyl-peptidase SH3 domain-containing protein</fullName>
    </recommendedName>
</protein>
<accession>A0AAJ6BQA8</accession>
<evidence type="ECO:0000256" key="1">
    <source>
        <dbReference type="SAM" id="MobiDB-lite"/>
    </source>
</evidence>
<evidence type="ECO:0000313" key="2">
    <source>
        <dbReference type="EMBL" id="WEK48056.1"/>
    </source>
</evidence>
<dbReference type="Gene3D" id="2.30.30.40">
    <property type="entry name" value="SH3 Domains"/>
    <property type="match status" value="1"/>
</dbReference>
<reference evidence="2" key="1">
    <citation type="submission" date="2023-03" db="EMBL/GenBank/DDBJ databases">
        <title>Andean soil-derived lignocellulolytic bacterial consortium as a source of novel taxa and putative plastic-active enzymes.</title>
        <authorList>
            <person name="Diaz-Garcia L."/>
            <person name="Chuvochina M."/>
            <person name="Feuerriegel G."/>
            <person name="Bunk B."/>
            <person name="Sproer C."/>
            <person name="Streit W.R."/>
            <person name="Rodriguez L.M."/>
            <person name="Overmann J."/>
            <person name="Jimenez D.J."/>
        </authorList>
    </citation>
    <scope>NUCLEOTIDE SEQUENCE</scope>
    <source>
        <strain evidence="2">MAG 26</strain>
    </source>
</reference>
<organism evidence="2 3">
    <name type="scientific">Candidatus Andeanibacterium colombiense</name>
    <dbReference type="NCBI Taxonomy" id="3121345"/>
    <lineage>
        <taxon>Bacteria</taxon>
        <taxon>Pseudomonadati</taxon>
        <taxon>Pseudomonadota</taxon>
        <taxon>Alphaproteobacteria</taxon>
        <taxon>Sphingomonadales</taxon>
        <taxon>Sphingomonadaceae</taxon>
        <taxon>Candidatus Andeanibacterium</taxon>
    </lineage>
</organism>
<dbReference type="AlphaFoldDB" id="A0AAJ6BQA8"/>
<sequence>MHPLSESTPLGPFPLAGPVEKPDPLRTPLRGDIAHVDLAGTYFVPHYVVPLQRMVGDTGANLRGEPSDASEILWDLSPGQRFDLMDSARGWAWGWLPGGPVGYVKLAELLDPFS</sequence>
<proteinExistence type="predicted"/>
<evidence type="ECO:0000313" key="3">
    <source>
        <dbReference type="Proteomes" id="UP001218362"/>
    </source>
</evidence>
<evidence type="ECO:0008006" key="4">
    <source>
        <dbReference type="Google" id="ProtNLM"/>
    </source>
</evidence>